<evidence type="ECO:0000256" key="1">
    <source>
        <dbReference type="SAM" id="MobiDB-lite"/>
    </source>
</evidence>
<accession>A0A821RYL6</accession>
<comment type="caution">
    <text evidence="2">The sequence shown here is derived from an EMBL/GenBank/DDBJ whole genome shotgun (WGS) entry which is preliminary data.</text>
</comment>
<name>A0A821RYL6_9NEOP</name>
<protein>
    <submittedName>
        <fullName evidence="2">Uncharacterized protein</fullName>
    </submittedName>
</protein>
<keyword evidence="3" id="KW-1185">Reference proteome</keyword>
<dbReference type="EMBL" id="CAJOBZ010000015">
    <property type="protein sequence ID" value="CAF4849223.1"/>
    <property type="molecule type" value="Genomic_DNA"/>
</dbReference>
<organism evidence="2 3">
    <name type="scientific">Pieris macdunnoughi</name>
    <dbReference type="NCBI Taxonomy" id="345717"/>
    <lineage>
        <taxon>Eukaryota</taxon>
        <taxon>Metazoa</taxon>
        <taxon>Ecdysozoa</taxon>
        <taxon>Arthropoda</taxon>
        <taxon>Hexapoda</taxon>
        <taxon>Insecta</taxon>
        <taxon>Pterygota</taxon>
        <taxon>Neoptera</taxon>
        <taxon>Endopterygota</taxon>
        <taxon>Lepidoptera</taxon>
        <taxon>Glossata</taxon>
        <taxon>Ditrysia</taxon>
        <taxon>Papilionoidea</taxon>
        <taxon>Pieridae</taxon>
        <taxon>Pierinae</taxon>
        <taxon>Pieris</taxon>
    </lineage>
</organism>
<dbReference type="AlphaFoldDB" id="A0A821RYL6"/>
<feature type="region of interest" description="Disordered" evidence="1">
    <location>
        <begin position="46"/>
        <end position="68"/>
    </location>
</feature>
<gene>
    <name evidence="2" type="ORF">PMACD_LOCUS6908</name>
</gene>
<sequence length="160" mass="17979">MLRSQRLLNLLIVPARSSLHRATEPVQNPLESELLHRESSIAIPLSEGRFPAPATSQPSAADSESDLAEESRCLPRCYCAGPSGPPPTPTRVRHFEERRKLGEAPPPECTAMRSGYRSIWKRRHTRTAHNVITGNSNKLSQVGYWQERDELCESLQKNVQ</sequence>
<proteinExistence type="predicted"/>
<evidence type="ECO:0000313" key="2">
    <source>
        <dbReference type="EMBL" id="CAF4849223.1"/>
    </source>
</evidence>
<reference evidence="2" key="1">
    <citation type="submission" date="2021-02" db="EMBL/GenBank/DDBJ databases">
        <authorList>
            <person name="Steward A R."/>
        </authorList>
    </citation>
    <scope>NUCLEOTIDE SEQUENCE</scope>
</reference>
<evidence type="ECO:0000313" key="3">
    <source>
        <dbReference type="Proteomes" id="UP000663880"/>
    </source>
</evidence>
<dbReference type="Proteomes" id="UP000663880">
    <property type="component" value="Unassembled WGS sequence"/>
</dbReference>
<dbReference type="OrthoDB" id="6932185at2759"/>